<evidence type="ECO:0000256" key="1">
    <source>
        <dbReference type="SAM" id="MobiDB-lite"/>
    </source>
</evidence>
<dbReference type="Proteomes" id="UP000489600">
    <property type="component" value="Unassembled WGS sequence"/>
</dbReference>
<dbReference type="EMBL" id="CABITT030000003">
    <property type="protein sequence ID" value="VVA98579.1"/>
    <property type="molecule type" value="Genomic_DNA"/>
</dbReference>
<reference evidence="2" key="1">
    <citation type="submission" date="2019-07" db="EMBL/GenBank/DDBJ databases">
        <authorList>
            <person name="Dittberner H."/>
        </authorList>
    </citation>
    <scope>NUCLEOTIDE SEQUENCE [LARGE SCALE GENOMIC DNA]</scope>
</reference>
<sequence>MVKPELTVPAKISESTRIVLELPMVHISLQWCQLKKRYPFATEKGDISQNVLAACNFDLEFMYVLSGWEGLAHDSKVLSDALTKNTNRLPVPEALYRSVRYHLQEYSGQNSQPTNEKELFNYRRAS</sequence>
<organism evidence="2 3">
    <name type="scientific">Arabis nemorensis</name>
    <dbReference type="NCBI Taxonomy" id="586526"/>
    <lineage>
        <taxon>Eukaryota</taxon>
        <taxon>Viridiplantae</taxon>
        <taxon>Streptophyta</taxon>
        <taxon>Embryophyta</taxon>
        <taxon>Tracheophyta</taxon>
        <taxon>Spermatophyta</taxon>
        <taxon>Magnoliopsida</taxon>
        <taxon>eudicotyledons</taxon>
        <taxon>Gunneridae</taxon>
        <taxon>Pentapetalae</taxon>
        <taxon>rosids</taxon>
        <taxon>malvids</taxon>
        <taxon>Brassicales</taxon>
        <taxon>Brassicaceae</taxon>
        <taxon>Arabideae</taxon>
        <taxon>Arabis</taxon>
    </lineage>
</organism>
<evidence type="ECO:0000313" key="3">
    <source>
        <dbReference type="Proteomes" id="UP000489600"/>
    </source>
</evidence>
<gene>
    <name evidence="2" type="ORF">ANE_LOCUS9024</name>
</gene>
<name>A0A565BAE0_9BRAS</name>
<keyword evidence="3" id="KW-1185">Reference proteome</keyword>
<comment type="caution">
    <text evidence="2">The sequence shown here is derived from an EMBL/GenBank/DDBJ whole genome shotgun (WGS) entry which is preliminary data.</text>
</comment>
<protein>
    <recommendedName>
        <fullName evidence="4">DDE Tnp4 domain-containing protein</fullName>
    </recommendedName>
</protein>
<accession>A0A565BAE0</accession>
<evidence type="ECO:0000313" key="2">
    <source>
        <dbReference type="EMBL" id="VVA98579.1"/>
    </source>
</evidence>
<dbReference type="OrthoDB" id="1107915at2759"/>
<feature type="compositionally biased region" description="Basic and acidic residues" evidence="1">
    <location>
        <begin position="115"/>
        <end position="126"/>
    </location>
</feature>
<dbReference type="AlphaFoldDB" id="A0A565BAE0"/>
<feature type="region of interest" description="Disordered" evidence="1">
    <location>
        <begin position="107"/>
        <end position="126"/>
    </location>
</feature>
<evidence type="ECO:0008006" key="4">
    <source>
        <dbReference type="Google" id="ProtNLM"/>
    </source>
</evidence>
<proteinExistence type="predicted"/>